<comment type="similarity">
    <text evidence="9">Belongs to the SPACA4/bouncer family.</text>
</comment>
<evidence type="ECO:0000256" key="7">
    <source>
        <dbReference type="ARBA" id="ARBA00023180"/>
    </source>
</evidence>
<keyword evidence="2" id="KW-1003">Cell membrane</keyword>
<keyword evidence="5" id="KW-0472">Membrane</keyword>
<dbReference type="PANTHER" id="PTHR47613:SF1">
    <property type="entry name" value="SPERM ACROSOME MEMBRANE-ASSOCIATED PROTEIN 4"/>
    <property type="match status" value="1"/>
</dbReference>
<dbReference type="InterPro" id="IPR045860">
    <property type="entry name" value="Snake_toxin-like_sf"/>
</dbReference>
<dbReference type="GO" id="GO:0005886">
    <property type="term" value="C:plasma membrane"/>
    <property type="evidence" value="ECO:0007669"/>
    <property type="project" value="UniProtKB-SubCell"/>
</dbReference>
<evidence type="ECO:0000256" key="6">
    <source>
        <dbReference type="ARBA" id="ARBA00023157"/>
    </source>
</evidence>
<name>A0A1S3AJY6_ERIEU</name>
<keyword evidence="7" id="KW-0325">Glycoprotein</keyword>
<evidence type="ECO:0000313" key="13">
    <source>
        <dbReference type="RefSeq" id="XP_007536311.1"/>
    </source>
</evidence>
<evidence type="ECO:0000256" key="8">
    <source>
        <dbReference type="ARBA" id="ARBA00023288"/>
    </source>
</evidence>
<dbReference type="InterPro" id="IPR046354">
    <property type="entry name" value="SPACA4/Bouncer"/>
</dbReference>
<comment type="subcellular location">
    <subcellularLocation>
        <location evidence="1">Cell membrane</location>
        <topology evidence="1">Lipid-anchor</topology>
        <topology evidence="1">GPI-anchor</topology>
    </subcellularLocation>
</comment>
<dbReference type="GO" id="GO:0098552">
    <property type="term" value="C:side of membrane"/>
    <property type="evidence" value="ECO:0007669"/>
    <property type="project" value="UniProtKB-KW"/>
</dbReference>
<accession>A0A1S3AJY6</accession>
<dbReference type="eggNOG" id="ENOG502S5P1">
    <property type="taxonomic scope" value="Eukaryota"/>
</dbReference>
<protein>
    <submittedName>
        <fullName evidence="13">Sperm acrosome membrane-associated protein 4</fullName>
    </submittedName>
</protein>
<evidence type="ECO:0000313" key="12">
    <source>
        <dbReference type="Proteomes" id="UP001652624"/>
    </source>
</evidence>
<reference evidence="12" key="1">
    <citation type="submission" date="2025-05" db="UniProtKB">
        <authorList>
            <consortium name="RefSeq"/>
        </authorList>
    </citation>
    <scope>NUCLEOTIDE SEQUENCE [LARGE SCALE GENOMIC DNA]</scope>
</reference>
<dbReference type="Pfam" id="PF00021">
    <property type="entry name" value="UPAR_LY6"/>
    <property type="match status" value="1"/>
</dbReference>
<organism evidence="12 13">
    <name type="scientific">Erinaceus europaeus</name>
    <name type="common">Western European hedgehog</name>
    <dbReference type="NCBI Taxonomy" id="9365"/>
    <lineage>
        <taxon>Eukaryota</taxon>
        <taxon>Metazoa</taxon>
        <taxon>Chordata</taxon>
        <taxon>Craniata</taxon>
        <taxon>Vertebrata</taxon>
        <taxon>Euteleostomi</taxon>
        <taxon>Mammalia</taxon>
        <taxon>Eutheria</taxon>
        <taxon>Laurasiatheria</taxon>
        <taxon>Eulipotyphla</taxon>
        <taxon>Erinaceidae</taxon>
        <taxon>Erinaceinae</taxon>
        <taxon>Erinaceus</taxon>
    </lineage>
</organism>
<dbReference type="GeneID" id="103125465"/>
<keyword evidence="4 10" id="KW-0732">Signal</keyword>
<dbReference type="PANTHER" id="PTHR47613">
    <property type="entry name" value="SPERM ACROSOME MEMBRANE-ASSOCIATED PROTEIN 4"/>
    <property type="match status" value="1"/>
</dbReference>
<evidence type="ECO:0000259" key="11">
    <source>
        <dbReference type="Pfam" id="PF00021"/>
    </source>
</evidence>
<reference evidence="13" key="2">
    <citation type="submission" date="2025-08" db="UniProtKB">
        <authorList>
            <consortium name="RefSeq"/>
        </authorList>
    </citation>
    <scope>IDENTIFICATION</scope>
</reference>
<keyword evidence="8" id="KW-0449">Lipoprotein</keyword>
<evidence type="ECO:0000256" key="5">
    <source>
        <dbReference type="ARBA" id="ARBA00023136"/>
    </source>
</evidence>
<feature type="signal peptide" evidence="10">
    <location>
        <begin position="1"/>
        <end position="19"/>
    </location>
</feature>
<evidence type="ECO:0000256" key="4">
    <source>
        <dbReference type="ARBA" id="ARBA00022729"/>
    </source>
</evidence>
<evidence type="ECO:0000256" key="10">
    <source>
        <dbReference type="SAM" id="SignalP"/>
    </source>
</evidence>
<dbReference type="CDD" id="cd23574">
    <property type="entry name" value="TFP_LU_ECD_SPACA4"/>
    <property type="match status" value="1"/>
</dbReference>
<feature type="chain" id="PRO_5010280711" evidence="10">
    <location>
        <begin position="20"/>
        <end position="128"/>
    </location>
</feature>
<dbReference type="InterPro" id="IPR016054">
    <property type="entry name" value="LY6_UPA_recep-like"/>
</dbReference>
<keyword evidence="6" id="KW-1015">Disulfide bond</keyword>
<dbReference type="OrthoDB" id="5962859at2759"/>
<evidence type="ECO:0000256" key="9">
    <source>
        <dbReference type="ARBA" id="ARBA00029446"/>
    </source>
</evidence>
<feature type="domain" description="UPAR/Ly6" evidence="11">
    <location>
        <begin position="22"/>
        <end position="98"/>
    </location>
</feature>
<keyword evidence="12" id="KW-1185">Reference proteome</keyword>
<dbReference type="SUPFAM" id="SSF57302">
    <property type="entry name" value="Snake toxin-like"/>
    <property type="match status" value="1"/>
</dbReference>
<sequence>MVLGGLLFLLVALPPGTRGAKDCLFCELTDSHHCPGTHMRCGDDEDCYTGHGVSPGVSPVLNKGCLASTKCGREEPVTYMGVTYSLTSTCCSGHMCNGATGAPGQGGGLRGLTAGLALDALLLFPNLL</sequence>
<gene>
    <name evidence="13" type="primary">SPACA4</name>
</gene>
<dbReference type="GO" id="GO:0035036">
    <property type="term" value="P:sperm-egg recognition"/>
    <property type="evidence" value="ECO:0007669"/>
    <property type="project" value="TreeGrafter"/>
</dbReference>
<evidence type="ECO:0000256" key="3">
    <source>
        <dbReference type="ARBA" id="ARBA00022622"/>
    </source>
</evidence>
<evidence type="ECO:0000256" key="2">
    <source>
        <dbReference type="ARBA" id="ARBA00022475"/>
    </source>
</evidence>
<evidence type="ECO:0000256" key="1">
    <source>
        <dbReference type="ARBA" id="ARBA00004609"/>
    </source>
</evidence>
<dbReference type="InParanoid" id="A0A1S3AJY6"/>
<dbReference type="RefSeq" id="XP_007536311.1">
    <property type="nucleotide sequence ID" value="XM_007536249.2"/>
</dbReference>
<dbReference type="AlphaFoldDB" id="A0A1S3AJY6"/>
<dbReference type="FunCoup" id="A0A1S3AJY6">
    <property type="interactions" value="76"/>
</dbReference>
<dbReference type="CTD" id="171169"/>
<proteinExistence type="inferred from homology"/>
<dbReference type="Gene3D" id="2.10.60.10">
    <property type="entry name" value="CD59"/>
    <property type="match status" value="1"/>
</dbReference>
<keyword evidence="3" id="KW-0336">GPI-anchor</keyword>
<dbReference type="Proteomes" id="UP001652624">
    <property type="component" value="Chromosome 2"/>
</dbReference>